<dbReference type="InterPro" id="IPR027417">
    <property type="entry name" value="P-loop_NTPase"/>
</dbReference>
<dbReference type="PANTHER" id="PTHR47959">
    <property type="entry name" value="ATP-DEPENDENT RNA HELICASE RHLE-RELATED"/>
    <property type="match status" value="1"/>
</dbReference>
<keyword evidence="2" id="KW-0690">Ribosome biogenesis</keyword>
<dbReference type="SMART" id="SM00487">
    <property type="entry name" value="DEXDc"/>
    <property type="match status" value="1"/>
</dbReference>
<dbReference type="Pfam" id="PF00271">
    <property type="entry name" value="Helicase_C"/>
    <property type="match status" value="1"/>
</dbReference>
<evidence type="ECO:0000256" key="1">
    <source>
        <dbReference type="ARBA" id="ARBA00004123"/>
    </source>
</evidence>
<feature type="compositionally biased region" description="Basic residues" evidence="12">
    <location>
        <begin position="495"/>
        <end position="513"/>
    </location>
</feature>
<feature type="compositionally biased region" description="Basic and acidic residues" evidence="12">
    <location>
        <begin position="481"/>
        <end position="494"/>
    </location>
</feature>
<feature type="compositionally biased region" description="Acidic residues" evidence="12">
    <location>
        <begin position="80"/>
        <end position="90"/>
    </location>
</feature>
<keyword evidence="4 11" id="KW-0378">Hydrolase</keyword>
<accession>A0ABR1UX65</accession>
<feature type="compositionally biased region" description="Acidic residues" evidence="12">
    <location>
        <begin position="56"/>
        <end position="69"/>
    </location>
</feature>
<dbReference type="EMBL" id="JAQQWM010000005">
    <property type="protein sequence ID" value="KAK8063527.1"/>
    <property type="molecule type" value="Genomic_DNA"/>
</dbReference>
<dbReference type="PROSITE" id="PS51194">
    <property type="entry name" value="HELICASE_CTER"/>
    <property type="match status" value="1"/>
</dbReference>
<dbReference type="CDD" id="cd18787">
    <property type="entry name" value="SF2_C_DEAD"/>
    <property type="match status" value="1"/>
</dbReference>
<evidence type="ECO:0000313" key="16">
    <source>
        <dbReference type="EMBL" id="KAK8063527.1"/>
    </source>
</evidence>
<dbReference type="PANTHER" id="PTHR47959:SF20">
    <property type="entry name" value="RNA HELICASE"/>
    <property type="match status" value="1"/>
</dbReference>
<keyword evidence="8" id="KW-0539">Nucleus</keyword>
<evidence type="ECO:0000259" key="13">
    <source>
        <dbReference type="PROSITE" id="PS51192"/>
    </source>
</evidence>
<keyword evidence="3 11" id="KW-0547">Nucleotide-binding</keyword>
<keyword evidence="7" id="KW-0694">RNA-binding</keyword>
<dbReference type="Proteomes" id="UP001446871">
    <property type="component" value="Unassembled WGS sequence"/>
</dbReference>
<sequence length="523" mass="57706">MSSVTGKRRKLSHDAKAPRAKAAIKSEKKKPVAKPVDDDESDASKEESPLDSGTLLDEDEDEVNDEDKAEESGANSNESEASDDNAEENEDVAGKSFKELGIVDSLCEACEKLGYTNPTPIQQKSIPIALQNRDVIGLAETGSGKTAAFALPILQSLLDKPQPLFGLVIAPTRELAAQIGASFEALGSLISLRCAVIVGGLDMVPQSIALSRKPHIIVATPGRLLDHLEKTKGFSLRALKYLVMDEADRLLDMDFGPIIEKILKFVPRERRTFLFSATMSSKVESLQRASLRDPVRVSVTSSKYQTVSTLKTHYMFMPHKFKDTYLIFLAHEFNGKSGIIFTRTVNECQRLSILLRNLGFGAIPLHGQLGQTARLGALNKFKAKARDILVATDVAARGLDIPSVDVVINYDLPSDSKSYVHRVGRTARAGRSGHAISFVTQYDLEIWLRIEAALGQKYEEYDSNKEEVMLFKPRVDEAAREARTEMKDIHESRDKKGRGLKGGRFKKGSTGKRRRDDMDAEEG</sequence>
<evidence type="ECO:0000313" key="17">
    <source>
        <dbReference type="Proteomes" id="UP001446871"/>
    </source>
</evidence>
<dbReference type="PROSITE" id="PS51195">
    <property type="entry name" value="Q_MOTIF"/>
    <property type="match status" value="1"/>
</dbReference>
<gene>
    <name evidence="16" type="ORF">PG996_008179</name>
</gene>
<evidence type="ECO:0000256" key="5">
    <source>
        <dbReference type="ARBA" id="ARBA00022806"/>
    </source>
</evidence>
<dbReference type="InterPro" id="IPR011545">
    <property type="entry name" value="DEAD/DEAH_box_helicase_dom"/>
</dbReference>
<name>A0ABR1UX65_9PEZI</name>
<dbReference type="CDD" id="cd17954">
    <property type="entry name" value="DEADc_DDX47"/>
    <property type="match status" value="1"/>
</dbReference>
<dbReference type="SUPFAM" id="SSF52540">
    <property type="entry name" value="P-loop containing nucleoside triphosphate hydrolases"/>
    <property type="match status" value="1"/>
</dbReference>
<feature type="region of interest" description="Disordered" evidence="12">
    <location>
        <begin position="481"/>
        <end position="523"/>
    </location>
</feature>
<feature type="compositionally biased region" description="Basic residues" evidence="12">
    <location>
        <begin position="1"/>
        <end position="11"/>
    </location>
</feature>
<evidence type="ECO:0000256" key="7">
    <source>
        <dbReference type="ARBA" id="ARBA00022884"/>
    </source>
</evidence>
<feature type="domain" description="DEAD-box RNA helicase Q" evidence="15">
    <location>
        <begin position="95"/>
        <end position="123"/>
    </location>
</feature>
<feature type="region of interest" description="Disordered" evidence="12">
    <location>
        <begin position="1"/>
        <end position="90"/>
    </location>
</feature>
<evidence type="ECO:0000256" key="11">
    <source>
        <dbReference type="RuleBase" id="RU000492"/>
    </source>
</evidence>
<comment type="subcellular location">
    <subcellularLocation>
        <location evidence="1">Nucleus</location>
    </subcellularLocation>
</comment>
<evidence type="ECO:0000256" key="10">
    <source>
        <dbReference type="PROSITE-ProRule" id="PRU00552"/>
    </source>
</evidence>
<keyword evidence="17" id="KW-1185">Reference proteome</keyword>
<comment type="caution">
    <text evidence="16">The sequence shown here is derived from an EMBL/GenBank/DDBJ whole genome shotgun (WGS) entry which is preliminary data.</text>
</comment>
<evidence type="ECO:0000259" key="15">
    <source>
        <dbReference type="PROSITE" id="PS51195"/>
    </source>
</evidence>
<keyword evidence="6 11" id="KW-0067">ATP-binding</keyword>
<proteinExistence type="inferred from homology"/>
<dbReference type="InterPro" id="IPR044765">
    <property type="entry name" value="DDX47/Rrp3_DEADc"/>
</dbReference>
<evidence type="ECO:0000256" key="3">
    <source>
        <dbReference type="ARBA" id="ARBA00022741"/>
    </source>
</evidence>
<evidence type="ECO:0000256" key="2">
    <source>
        <dbReference type="ARBA" id="ARBA00022517"/>
    </source>
</evidence>
<dbReference type="InterPro" id="IPR000629">
    <property type="entry name" value="RNA-helicase_DEAD-box_CS"/>
</dbReference>
<dbReference type="InterPro" id="IPR050079">
    <property type="entry name" value="DEAD_box_RNA_helicase"/>
</dbReference>
<dbReference type="InterPro" id="IPR001650">
    <property type="entry name" value="Helicase_C-like"/>
</dbReference>
<protein>
    <recommendedName>
        <fullName evidence="18">RNA helicase</fullName>
    </recommendedName>
</protein>
<organism evidence="16 17">
    <name type="scientific">Apiospora saccharicola</name>
    <dbReference type="NCBI Taxonomy" id="335842"/>
    <lineage>
        <taxon>Eukaryota</taxon>
        <taxon>Fungi</taxon>
        <taxon>Dikarya</taxon>
        <taxon>Ascomycota</taxon>
        <taxon>Pezizomycotina</taxon>
        <taxon>Sordariomycetes</taxon>
        <taxon>Xylariomycetidae</taxon>
        <taxon>Amphisphaeriales</taxon>
        <taxon>Apiosporaceae</taxon>
        <taxon>Apiospora</taxon>
    </lineage>
</organism>
<dbReference type="PROSITE" id="PS51192">
    <property type="entry name" value="HELICASE_ATP_BIND_1"/>
    <property type="match status" value="1"/>
</dbReference>
<feature type="domain" description="Helicase C-terminal" evidence="14">
    <location>
        <begin position="321"/>
        <end position="469"/>
    </location>
</feature>
<dbReference type="Pfam" id="PF00270">
    <property type="entry name" value="DEAD"/>
    <property type="match status" value="1"/>
</dbReference>
<dbReference type="InterPro" id="IPR014014">
    <property type="entry name" value="RNA_helicase_DEAD_Q_motif"/>
</dbReference>
<dbReference type="Gene3D" id="3.40.50.300">
    <property type="entry name" value="P-loop containing nucleotide triphosphate hydrolases"/>
    <property type="match status" value="2"/>
</dbReference>
<feature type="short sequence motif" description="Q motif" evidence="10">
    <location>
        <begin position="95"/>
        <end position="123"/>
    </location>
</feature>
<evidence type="ECO:0000256" key="8">
    <source>
        <dbReference type="ARBA" id="ARBA00023242"/>
    </source>
</evidence>
<evidence type="ECO:0000259" key="14">
    <source>
        <dbReference type="PROSITE" id="PS51194"/>
    </source>
</evidence>
<evidence type="ECO:0000256" key="9">
    <source>
        <dbReference type="ARBA" id="ARBA00024350"/>
    </source>
</evidence>
<dbReference type="PROSITE" id="PS00039">
    <property type="entry name" value="DEAD_ATP_HELICASE"/>
    <property type="match status" value="1"/>
</dbReference>
<evidence type="ECO:0000256" key="6">
    <source>
        <dbReference type="ARBA" id="ARBA00022840"/>
    </source>
</evidence>
<feature type="domain" description="Helicase ATP-binding" evidence="13">
    <location>
        <begin position="126"/>
        <end position="297"/>
    </location>
</feature>
<evidence type="ECO:0000256" key="12">
    <source>
        <dbReference type="SAM" id="MobiDB-lite"/>
    </source>
</evidence>
<evidence type="ECO:0000256" key="4">
    <source>
        <dbReference type="ARBA" id="ARBA00022801"/>
    </source>
</evidence>
<reference evidence="16 17" key="1">
    <citation type="submission" date="2023-01" db="EMBL/GenBank/DDBJ databases">
        <title>Analysis of 21 Apiospora genomes using comparative genomics revels a genus with tremendous synthesis potential of carbohydrate active enzymes and secondary metabolites.</title>
        <authorList>
            <person name="Sorensen T."/>
        </authorList>
    </citation>
    <scope>NUCLEOTIDE SEQUENCE [LARGE SCALE GENOMIC DNA]</scope>
    <source>
        <strain evidence="16 17">CBS 83171</strain>
    </source>
</reference>
<keyword evidence="5 11" id="KW-0347">Helicase</keyword>
<dbReference type="SMART" id="SM00490">
    <property type="entry name" value="HELICc"/>
    <property type="match status" value="1"/>
</dbReference>
<evidence type="ECO:0008006" key="18">
    <source>
        <dbReference type="Google" id="ProtNLM"/>
    </source>
</evidence>
<dbReference type="InterPro" id="IPR014001">
    <property type="entry name" value="Helicase_ATP-bd"/>
</dbReference>
<comment type="similarity">
    <text evidence="9">Belongs to the DEAD box helicase family. DDX47/RRP3 subfamily.</text>
</comment>